<dbReference type="SMART" id="SM00850">
    <property type="entry name" value="LytTR"/>
    <property type="match status" value="1"/>
</dbReference>
<keyword evidence="5" id="KW-1185">Reference proteome</keyword>
<dbReference type="InterPro" id="IPR046947">
    <property type="entry name" value="LytR-like"/>
</dbReference>
<keyword evidence="1" id="KW-0597">Phosphoprotein</keyword>
<dbReference type="SMART" id="SM00448">
    <property type="entry name" value="REC"/>
    <property type="match status" value="1"/>
</dbReference>
<dbReference type="Pfam" id="PF00072">
    <property type="entry name" value="Response_reg"/>
    <property type="match status" value="1"/>
</dbReference>
<dbReference type="PANTHER" id="PTHR37299:SF1">
    <property type="entry name" value="STAGE 0 SPORULATION PROTEIN A HOMOLOG"/>
    <property type="match status" value="1"/>
</dbReference>
<protein>
    <submittedName>
        <fullName evidence="4">Two component transcriptional regulator, LytTR family</fullName>
    </submittedName>
</protein>
<dbReference type="PANTHER" id="PTHR37299">
    <property type="entry name" value="TRANSCRIPTIONAL REGULATOR-RELATED"/>
    <property type="match status" value="1"/>
</dbReference>
<feature type="modified residue" description="4-aspartylphosphate" evidence="1">
    <location>
        <position position="56"/>
    </location>
</feature>
<dbReference type="Proteomes" id="UP000219048">
    <property type="component" value="Unassembled WGS sequence"/>
</dbReference>
<dbReference type="GO" id="GO:0003677">
    <property type="term" value="F:DNA binding"/>
    <property type="evidence" value="ECO:0007669"/>
    <property type="project" value="InterPro"/>
</dbReference>
<dbReference type="AlphaFoldDB" id="A0A285MW03"/>
<dbReference type="PROSITE" id="PS50930">
    <property type="entry name" value="HTH_LYTTR"/>
    <property type="match status" value="1"/>
</dbReference>
<evidence type="ECO:0000259" key="2">
    <source>
        <dbReference type="PROSITE" id="PS50110"/>
    </source>
</evidence>
<dbReference type="GO" id="GO:0000156">
    <property type="term" value="F:phosphorelay response regulator activity"/>
    <property type="evidence" value="ECO:0007669"/>
    <property type="project" value="InterPro"/>
</dbReference>
<dbReference type="OrthoDB" id="2168082at2"/>
<reference evidence="5" key="1">
    <citation type="submission" date="2017-09" db="EMBL/GenBank/DDBJ databases">
        <authorList>
            <person name="Varghese N."/>
            <person name="Submissions S."/>
        </authorList>
    </citation>
    <scope>NUCLEOTIDE SEQUENCE [LARGE SCALE GENOMIC DNA]</scope>
    <source>
        <strain evidence="5">DSM 25885</strain>
    </source>
</reference>
<dbReference type="InterPro" id="IPR011006">
    <property type="entry name" value="CheY-like_superfamily"/>
</dbReference>
<evidence type="ECO:0000256" key="1">
    <source>
        <dbReference type="PROSITE-ProRule" id="PRU00169"/>
    </source>
</evidence>
<name>A0A285MW03_9FLAO</name>
<feature type="domain" description="HTH LytTR-type" evidence="3">
    <location>
        <begin position="144"/>
        <end position="251"/>
    </location>
</feature>
<proteinExistence type="predicted"/>
<dbReference type="SUPFAM" id="SSF52172">
    <property type="entry name" value="CheY-like"/>
    <property type="match status" value="1"/>
</dbReference>
<dbReference type="Gene3D" id="2.40.50.1020">
    <property type="entry name" value="LytTr DNA-binding domain"/>
    <property type="match status" value="1"/>
</dbReference>
<evidence type="ECO:0000259" key="3">
    <source>
        <dbReference type="PROSITE" id="PS50930"/>
    </source>
</evidence>
<dbReference type="InterPro" id="IPR001789">
    <property type="entry name" value="Sig_transdc_resp-reg_receiver"/>
</dbReference>
<accession>A0A285MW03</accession>
<feature type="domain" description="Response regulatory" evidence="2">
    <location>
        <begin position="2"/>
        <end position="116"/>
    </location>
</feature>
<dbReference type="RefSeq" id="WP_097045433.1">
    <property type="nucleotide sequence ID" value="NZ_OBEH01000002.1"/>
</dbReference>
<dbReference type="PROSITE" id="PS50110">
    <property type="entry name" value="RESPONSE_REGULATORY"/>
    <property type="match status" value="1"/>
</dbReference>
<evidence type="ECO:0000313" key="5">
    <source>
        <dbReference type="Proteomes" id="UP000219048"/>
    </source>
</evidence>
<dbReference type="InterPro" id="IPR007492">
    <property type="entry name" value="LytTR_DNA-bd_dom"/>
</dbReference>
<evidence type="ECO:0000313" key="4">
    <source>
        <dbReference type="EMBL" id="SNY99986.1"/>
    </source>
</evidence>
<sequence>MKIVIVEDEPLAAEKLERYLLKYSETTEIVKTLPSLEQAVPWIAENQSMVDLFFMDIQLTDGLSFEIFSKVTVQKPVIFTTAFDEFAIDAFKVNSIDYLLKPIMFTDLSRALQKLKSLKKQFGNPEILTPVIQQIQKRTYKDRFLVSMGNHIHSVPSDTVNAFYAEGRDAYLITDQGKKYIIEYKLEALEELLDPKHFFRVNRSFIVNLIAITDVTVYANRRLKLTLKSKLDKEVVISREKVADFKKWFEGLD</sequence>
<dbReference type="Gene3D" id="3.40.50.2300">
    <property type="match status" value="1"/>
</dbReference>
<dbReference type="Pfam" id="PF04397">
    <property type="entry name" value="LytTR"/>
    <property type="match status" value="1"/>
</dbReference>
<gene>
    <name evidence="4" type="ORF">SAMN06265377_1803</name>
</gene>
<organism evidence="4 5">
    <name type="scientific">Flagellimonas pacifica</name>
    <dbReference type="NCBI Taxonomy" id="1247520"/>
    <lineage>
        <taxon>Bacteria</taxon>
        <taxon>Pseudomonadati</taxon>
        <taxon>Bacteroidota</taxon>
        <taxon>Flavobacteriia</taxon>
        <taxon>Flavobacteriales</taxon>
        <taxon>Flavobacteriaceae</taxon>
        <taxon>Flagellimonas</taxon>
    </lineage>
</organism>
<dbReference type="EMBL" id="OBEH01000002">
    <property type="protein sequence ID" value="SNY99986.1"/>
    <property type="molecule type" value="Genomic_DNA"/>
</dbReference>